<comment type="function">
    <text evidence="12">Necessary for flagellar biosynthesis. May be involved in translocation of the flagellum.</text>
</comment>
<comment type="caution">
    <text evidence="16">The sequence shown here is derived from an EMBL/GenBank/DDBJ whole genome shotgun (WGS) entry which is preliminary data.</text>
</comment>
<dbReference type="Gene3D" id="1.20.120.1380">
    <property type="entry name" value="Flagellar FlhF biosynthesis protein, N domain"/>
    <property type="match status" value="1"/>
</dbReference>
<name>A0ABR5SE99_9BACT</name>
<dbReference type="PANTHER" id="PTHR43134">
    <property type="entry name" value="SIGNAL RECOGNITION PARTICLE RECEPTOR SUBUNIT ALPHA"/>
    <property type="match status" value="1"/>
</dbReference>
<evidence type="ECO:0000259" key="14">
    <source>
        <dbReference type="SMART" id="SM00382"/>
    </source>
</evidence>
<evidence type="ECO:0000313" key="17">
    <source>
        <dbReference type="Proteomes" id="UP000060487"/>
    </source>
</evidence>
<comment type="subcellular location">
    <subcellularLocation>
        <location evidence="1">Cell membrane</location>
        <topology evidence="1">Peripheral membrane protein</topology>
        <orientation evidence="1">Cytoplasmic side</orientation>
    </subcellularLocation>
</comment>
<keyword evidence="16" id="KW-0966">Cell projection</keyword>
<evidence type="ECO:0000256" key="7">
    <source>
        <dbReference type="ARBA" id="ARBA00022795"/>
    </source>
</evidence>
<dbReference type="EMBL" id="LNQR01000070">
    <property type="protein sequence ID" value="KWT84085.1"/>
    <property type="molecule type" value="Genomic_DNA"/>
</dbReference>
<protein>
    <recommendedName>
        <fullName evidence="3 13">Flagellar biosynthesis protein FlhF</fullName>
    </recommendedName>
</protein>
<keyword evidence="16" id="KW-0282">Flagellum</keyword>
<evidence type="ECO:0000256" key="5">
    <source>
        <dbReference type="ARBA" id="ARBA00022475"/>
    </source>
</evidence>
<evidence type="ECO:0000256" key="11">
    <source>
        <dbReference type="ARBA" id="ARBA00023225"/>
    </source>
</evidence>
<proteinExistence type="inferred from homology"/>
<dbReference type="SMART" id="SM00382">
    <property type="entry name" value="AAA"/>
    <property type="match status" value="1"/>
</dbReference>
<dbReference type="InterPro" id="IPR047040">
    <property type="entry name" value="FlhF__GTPase_dom"/>
</dbReference>
<evidence type="ECO:0000256" key="4">
    <source>
        <dbReference type="ARBA" id="ARBA00022448"/>
    </source>
</evidence>
<dbReference type="InterPro" id="IPR000897">
    <property type="entry name" value="SRP54_GTPase_dom"/>
</dbReference>
<reference evidence="16 17" key="1">
    <citation type="submission" date="2015-11" db="EMBL/GenBank/DDBJ databases">
        <authorList>
            <person name="Lin W."/>
        </authorList>
    </citation>
    <scope>NUCLEOTIDE SEQUENCE [LARGE SCALE GENOMIC DNA]</scope>
    <source>
        <strain evidence="16 17">HCH-1</strain>
    </source>
</reference>
<gene>
    <name evidence="16" type="primary">flhF</name>
    <name evidence="16" type="ORF">ASN18_2012</name>
</gene>
<feature type="domain" description="SRP54-type proteins GTP-binding" evidence="15">
    <location>
        <begin position="223"/>
        <end position="414"/>
    </location>
</feature>
<evidence type="ECO:0000256" key="13">
    <source>
        <dbReference type="NCBIfam" id="TIGR03499"/>
    </source>
</evidence>
<keyword evidence="5" id="KW-1003">Cell membrane</keyword>
<evidence type="ECO:0000256" key="6">
    <source>
        <dbReference type="ARBA" id="ARBA00022741"/>
    </source>
</evidence>
<dbReference type="NCBIfam" id="TIGR03499">
    <property type="entry name" value="FlhF"/>
    <property type="match status" value="1"/>
</dbReference>
<accession>A0ABR5SE99</accession>
<keyword evidence="8" id="KW-0653">Protein transport</keyword>
<keyword evidence="10" id="KW-0472">Membrane</keyword>
<evidence type="ECO:0000256" key="3">
    <source>
        <dbReference type="ARBA" id="ARBA00014919"/>
    </source>
</evidence>
<dbReference type="PANTHER" id="PTHR43134:SF3">
    <property type="entry name" value="FLAGELLAR BIOSYNTHESIS PROTEIN FLHF"/>
    <property type="match status" value="1"/>
</dbReference>
<evidence type="ECO:0000256" key="10">
    <source>
        <dbReference type="ARBA" id="ARBA00023136"/>
    </source>
</evidence>
<evidence type="ECO:0000256" key="12">
    <source>
        <dbReference type="ARBA" id="ARBA00025337"/>
    </source>
</evidence>
<comment type="similarity">
    <text evidence="2">Belongs to the GTP-binding SRP family.</text>
</comment>
<dbReference type="InterPro" id="IPR027417">
    <property type="entry name" value="P-loop_NTPase"/>
</dbReference>
<dbReference type="Gene3D" id="3.40.50.300">
    <property type="entry name" value="P-loop containing nucleotide triphosphate hydrolases"/>
    <property type="match status" value="1"/>
</dbReference>
<evidence type="ECO:0000313" key="16">
    <source>
        <dbReference type="EMBL" id="KWT84085.1"/>
    </source>
</evidence>
<dbReference type="RefSeq" id="WP_085052619.1">
    <property type="nucleotide sequence ID" value="NZ_LNQR01000070.1"/>
</dbReference>
<keyword evidence="6" id="KW-0547">Nucleotide-binding</keyword>
<dbReference type="InterPro" id="IPR020006">
    <property type="entry name" value="FlhF"/>
</dbReference>
<feature type="domain" description="AAA+ ATPase" evidence="14">
    <location>
        <begin position="222"/>
        <end position="363"/>
    </location>
</feature>
<dbReference type="SMART" id="SM00962">
    <property type="entry name" value="SRP54"/>
    <property type="match status" value="1"/>
</dbReference>
<dbReference type="CDD" id="cd17873">
    <property type="entry name" value="FlhF"/>
    <property type="match status" value="1"/>
</dbReference>
<keyword evidence="11" id="KW-1006">Bacterial flagellum protein export</keyword>
<keyword evidence="4" id="KW-0813">Transport</keyword>
<evidence type="ECO:0000256" key="1">
    <source>
        <dbReference type="ARBA" id="ARBA00004413"/>
    </source>
</evidence>
<evidence type="ECO:0000256" key="8">
    <source>
        <dbReference type="ARBA" id="ARBA00022927"/>
    </source>
</evidence>
<keyword evidence="16" id="KW-0969">Cilium</keyword>
<evidence type="ECO:0000256" key="9">
    <source>
        <dbReference type="ARBA" id="ARBA00023134"/>
    </source>
</evidence>
<sequence length="420" mass="46495">MKIKKFQAKSFAEALIMVKKELSDDAIILSTEEGDCGVEVTAAVDYDMQKSRPNNKSTEKLQNNIRMFNTTAGKAEEAKDAVSLKSIFQPKQKVSTGGGLFKQAAQELPVEIVKKPAAANSPSAAKTESQAPEATHSITSVISSMALNISSEIEQLRETIEDMKNMGFEMSMPPKKKAILSYLRERSIQDEYAILLCEKAKEVQDILPIISSHIKVKKAETDMKAVMLIGPTGVGKTTTVAKLAAHSIKEGKKTAIINYDTYRIGAVEQVRIYARILGIPLAVVSTPTELKTSLLRFAETKDIIYIDTTGRNPKDNDYLDSINEICETEVPLETHLLMSANSDGEFMSEAYRYYRTVPVNYIGFTKVDEAVRYGALYNLLMMYSKPVAYVTTGQKVPDDIDFTAVEGMAGLILKKECYRC</sequence>
<dbReference type="Proteomes" id="UP000060487">
    <property type="component" value="Unassembled WGS sequence"/>
</dbReference>
<evidence type="ECO:0000256" key="2">
    <source>
        <dbReference type="ARBA" id="ARBA00008531"/>
    </source>
</evidence>
<organism evidence="16 17">
    <name type="scientific">Candidatus Magnetominusculus xianensis</name>
    <dbReference type="NCBI Taxonomy" id="1748249"/>
    <lineage>
        <taxon>Bacteria</taxon>
        <taxon>Pseudomonadati</taxon>
        <taxon>Nitrospirota</taxon>
        <taxon>Nitrospiria</taxon>
        <taxon>Nitrospirales</taxon>
        <taxon>Nitrospiraceae</taxon>
        <taxon>Candidatus Magnetominusculus</taxon>
    </lineage>
</organism>
<dbReference type="Pfam" id="PF00448">
    <property type="entry name" value="SRP54"/>
    <property type="match status" value="1"/>
</dbReference>
<dbReference type="SUPFAM" id="SSF52540">
    <property type="entry name" value="P-loop containing nucleoside triphosphate hydrolases"/>
    <property type="match status" value="1"/>
</dbReference>
<keyword evidence="9" id="KW-0342">GTP-binding</keyword>
<dbReference type="InterPro" id="IPR003593">
    <property type="entry name" value="AAA+_ATPase"/>
</dbReference>
<evidence type="ECO:0000259" key="15">
    <source>
        <dbReference type="SMART" id="SM00962"/>
    </source>
</evidence>
<keyword evidence="17" id="KW-1185">Reference proteome</keyword>
<keyword evidence="7" id="KW-1005">Bacterial flagellum biogenesis</keyword>